<dbReference type="RefSeq" id="WP_170822949.1">
    <property type="nucleotide sequence ID" value="NZ_JAAOXG010000041.1"/>
</dbReference>
<organism evidence="3 4">
    <name type="scientific">Lacrimispora defluvii</name>
    <dbReference type="NCBI Taxonomy" id="2719233"/>
    <lineage>
        <taxon>Bacteria</taxon>
        <taxon>Bacillati</taxon>
        <taxon>Bacillota</taxon>
        <taxon>Clostridia</taxon>
        <taxon>Lachnospirales</taxon>
        <taxon>Lachnospiraceae</taxon>
        <taxon>Lacrimispora</taxon>
    </lineage>
</organism>
<name>A0ABX1VTS8_9FIRM</name>
<dbReference type="InterPro" id="IPR010559">
    <property type="entry name" value="Sig_transdc_His_kin_internal"/>
</dbReference>
<dbReference type="InterPro" id="IPR050640">
    <property type="entry name" value="Bact_2-comp_sensor_kinase"/>
</dbReference>
<dbReference type="EMBL" id="JAAOXG010000041">
    <property type="protein sequence ID" value="NNJ31827.1"/>
    <property type="molecule type" value="Genomic_DNA"/>
</dbReference>
<dbReference type="PANTHER" id="PTHR34220">
    <property type="entry name" value="SENSOR HISTIDINE KINASE YPDA"/>
    <property type="match status" value="1"/>
</dbReference>
<feature type="transmembrane region" description="Helical" evidence="1">
    <location>
        <begin position="20"/>
        <end position="40"/>
    </location>
</feature>
<dbReference type="PANTHER" id="PTHR34220:SF7">
    <property type="entry name" value="SENSOR HISTIDINE KINASE YPDA"/>
    <property type="match status" value="1"/>
</dbReference>
<accession>A0ABX1VTS8</accession>
<feature type="transmembrane region" description="Helical" evidence="1">
    <location>
        <begin position="299"/>
        <end position="323"/>
    </location>
</feature>
<dbReference type="InterPro" id="IPR003594">
    <property type="entry name" value="HATPase_dom"/>
</dbReference>
<keyword evidence="3" id="KW-0418">Kinase</keyword>
<keyword evidence="1" id="KW-0472">Membrane</keyword>
<keyword evidence="4" id="KW-1185">Reference proteome</keyword>
<feature type="domain" description="Histidine kinase/HSP90-like ATPase" evidence="2">
    <location>
        <begin position="487"/>
        <end position="597"/>
    </location>
</feature>
<dbReference type="Pfam" id="PF02518">
    <property type="entry name" value="HATPase_c"/>
    <property type="match status" value="1"/>
</dbReference>
<reference evidence="3 4" key="1">
    <citation type="submission" date="2020-03" db="EMBL/GenBank/DDBJ databases">
        <title>Genome Sequence of industrial isolate, B5A.</title>
        <authorList>
            <person name="Sharma S."/>
            <person name="Patil P.B."/>
            <person name="Korpole S."/>
        </authorList>
    </citation>
    <scope>NUCLEOTIDE SEQUENCE [LARGE SCALE GENOMIC DNA]</scope>
    <source>
        <strain evidence="3 4">PI-S10-B5A</strain>
    </source>
</reference>
<gene>
    <name evidence="3" type="ORF">G9470_18820</name>
</gene>
<evidence type="ECO:0000259" key="2">
    <source>
        <dbReference type="SMART" id="SM00387"/>
    </source>
</evidence>
<protein>
    <submittedName>
        <fullName evidence="3">Sensor histidine kinase</fullName>
    </submittedName>
</protein>
<keyword evidence="3" id="KW-0808">Transferase</keyword>
<dbReference type="Gene3D" id="3.30.565.10">
    <property type="entry name" value="Histidine kinase-like ATPase, C-terminal domain"/>
    <property type="match status" value="1"/>
</dbReference>
<dbReference type="Gene3D" id="6.10.340.10">
    <property type="match status" value="1"/>
</dbReference>
<evidence type="ECO:0000313" key="3">
    <source>
        <dbReference type="EMBL" id="NNJ31827.1"/>
    </source>
</evidence>
<dbReference type="Proteomes" id="UP000539052">
    <property type="component" value="Unassembled WGS sequence"/>
</dbReference>
<keyword evidence="1" id="KW-1133">Transmembrane helix</keyword>
<comment type="caution">
    <text evidence="3">The sequence shown here is derived from an EMBL/GenBank/DDBJ whole genome shotgun (WGS) entry which is preliminary data.</text>
</comment>
<dbReference type="SMART" id="SM00387">
    <property type="entry name" value="HATPase_c"/>
    <property type="match status" value="1"/>
</dbReference>
<dbReference type="Pfam" id="PF06580">
    <property type="entry name" value="His_kinase"/>
    <property type="match status" value="1"/>
</dbReference>
<dbReference type="SUPFAM" id="SSF55874">
    <property type="entry name" value="ATPase domain of HSP90 chaperone/DNA topoisomerase II/histidine kinase"/>
    <property type="match status" value="1"/>
</dbReference>
<keyword evidence="1" id="KW-0812">Transmembrane</keyword>
<evidence type="ECO:0000313" key="4">
    <source>
        <dbReference type="Proteomes" id="UP000539052"/>
    </source>
</evidence>
<dbReference type="InterPro" id="IPR036890">
    <property type="entry name" value="HATPase_C_sf"/>
</dbReference>
<dbReference type="GO" id="GO:0016301">
    <property type="term" value="F:kinase activity"/>
    <property type="evidence" value="ECO:0007669"/>
    <property type="project" value="UniProtKB-KW"/>
</dbReference>
<proteinExistence type="predicted"/>
<evidence type="ECO:0000256" key="1">
    <source>
        <dbReference type="SAM" id="Phobius"/>
    </source>
</evidence>
<sequence>MSKKRFMDIFTKIRVQKQLYLFFFIAIFIPITTVGSYLIYHTRTQLFDHYSKQTYSDNLRVKSLILDLTENIYNKSQILVSDQNLITRLNTRYSADSESKSAISTYKGIDTLLSGDASLHDIAVYTFNTTIADSPHIHPITDNLQIQPWFKRASSSVTPFWTVELEKSERYNTEKRNLCLYTRIFLPQIHSYAILKLTVSNNHIRNRIENSSMHTVIWLNDGSIFYTSDRQVRTPGLVRYGGLGTSSYTGTYKGKIALENGTVIGCVSSLSPAYCEDSFYMASLSYDGYPYLNRISSTYLAILGLVLIITSMFIFVFSHYFSLRIITLRECMHRASQGNYEIADNFHGEDEISDVFCDLKLMIHEILNKETSVYQAQLKTQDLINKQQQMEFKMLSSQINPHFLYNTLETIRMRSLKAGNLEVANAIKLLGKSMRYVLENTSTSVTSLSHELDYIETYLSIQKLRFHDRINYSLKICPHLDPKDYQIMPLLLQPIVENALLHGLEEVEQNGKIILKISLINELLCIHIFDNGCGMTPEELKLLNQSIHLPPSNSSHGIGLYNINQRIQLYYGFEYGLSIKSKKSMGTLVTMVIPAKTIQEVIKK</sequence>